<keyword evidence="3" id="KW-1185">Reference proteome</keyword>
<feature type="domain" description="Heterokaryon incompatibility" evidence="1">
    <location>
        <begin position="26"/>
        <end position="210"/>
    </location>
</feature>
<accession>A0A9P9KTA8</accession>
<dbReference type="PANTHER" id="PTHR24148">
    <property type="entry name" value="ANKYRIN REPEAT DOMAIN-CONTAINING PROTEIN 39 HOMOLOG-RELATED"/>
    <property type="match status" value="1"/>
</dbReference>
<reference evidence="2" key="1">
    <citation type="journal article" date="2021" name="Nat. Commun.">
        <title>Genetic determinants of endophytism in the Arabidopsis root mycobiome.</title>
        <authorList>
            <person name="Mesny F."/>
            <person name="Miyauchi S."/>
            <person name="Thiergart T."/>
            <person name="Pickel B."/>
            <person name="Atanasova L."/>
            <person name="Karlsson M."/>
            <person name="Huettel B."/>
            <person name="Barry K.W."/>
            <person name="Haridas S."/>
            <person name="Chen C."/>
            <person name="Bauer D."/>
            <person name="Andreopoulos W."/>
            <person name="Pangilinan J."/>
            <person name="LaButti K."/>
            <person name="Riley R."/>
            <person name="Lipzen A."/>
            <person name="Clum A."/>
            <person name="Drula E."/>
            <person name="Henrissat B."/>
            <person name="Kohler A."/>
            <person name="Grigoriev I.V."/>
            <person name="Martin F.M."/>
            <person name="Hacquard S."/>
        </authorList>
    </citation>
    <scope>NUCLEOTIDE SEQUENCE</scope>
    <source>
        <strain evidence="2">FSSC 5 MPI-SDFR-AT-0091</strain>
    </source>
</reference>
<proteinExistence type="predicted"/>
<dbReference type="EMBL" id="JAGTJS010000005">
    <property type="protein sequence ID" value="KAH7268168.1"/>
    <property type="molecule type" value="Genomic_DNA"/>
</dbReference>
<dbReference type="Proteomes" id="UP000736672">
    <property type="component" value="Unassembled WGS sequence"/>
</dbReference>
<organism evidence="2 3">
    <name type="scientific">Fusarium solani</name>
    <name type="common">Filamentous fungus</name>
    <dbReference type="NCBI Taxonomy" id="169388"/>
    <lineage>
        <taxon>Eukaryota</taxon>
        <taxon>Fungi</taxon>
        <taxon>Dikarya</taxon>
        <taxon>Ascomycota</taxon>
        <taxon>Pezizomycotina</taxon>
        <taxon>Sordariomycetes</taxon>
        <taxon>Hypocreomycetidae</taxon>
        <taxon>Hypocreales</taxon>
        <taxon>Nectriaceae</taxon>
        <taxon>Fusarium</taxon>
        <taxon>Fusarium solani species complex</taxon>
    </lineage>
</organism>
<dbReference type="AlphaFoldDB" id="A0A9P9KTA8"/>
<protein>
    <submittedName>
        <fullName evidence="2">Heterokaryon incompatibility protein-domain-containing protein</fullName>
    </submittedName>
</protein>
<evidence type="ECO:0000313" key="2">
    <source>
        <dbReference type="EMBL" id="KAH7268168.1"/>
    </source>
</evidence>
<comment type="caution">
    <text evidence="2">The sequence shown here is derived from an EMBL/GenBank/DDBJ whole genome shotgun (WGS) entry which is preliminary data.</text>
</comment>
<sequence length="644" mass="72347">MPRFHAGGTLRGYLLPIHVGDENPSYAALSYCWNDCIYSSPVDGEMCIFLEDLPSLPKEYYHVRPLPANPLPLTPNLVNALRAIRDDVSCIAIWVDQICINQADIDERSSQVALMDHIYTNARYVQIWIGDDTQDRSVAKAFDLARHLGSFGSRLHKLFGPSSRVGDYDVDIQTCRKYGIPLLQEAMSEYATLVSLICRPWFSRSWIVQEVALNENIKVSCGSSEITFIPLWTAISFCYQQFPSSVGSVPQNMYEAYESLSLAFPGSTARGRRNLLAVLVYHRCCLSTEARDKAFAFLSIAVDAHDLGIVADYSLCARSVFTKTAAKIIRHYPNLDILSYATPWPRLEISEGNGIALGKCKDATKRCQDTSHPLTLPSWAPDWSTMVDCDSLRPIGPVKRVINFSATGDSRHKPQFRKNDTQLGLQGIIIDQVAQVSRTLGLPLSERCAFLKDAETMARVRNTAVYEPTGESMWDAFFKTITGGDEMLATTCGRASYQVTTEDSPVLFEKESFHERYQKFLGQLHVARCMAELQSKNGVDWIICKLVYWIVFLWENRSVWYDPRHEALSERFGLGILGRNINRRFMRSTKGYIGLAGPQAKPGDYIALFAGGAVPIMIRPKGKSPDSTSLWEIVGDVTWPHKRE</sequence>
<evidence type="ECO:0000259" key="1">
    <source>
        <dbReference type="Pfam" id="PF06985"/>
    </source>
</evidence>
<gene>
    <name evidence="2" type="ORF">B0J15DRAFT_522937</name>
</gene>
<dbReference type="InterPro" id="IPR010730">
    <property type="entry name" value="HET"/>
</dbReference>
<dbReference type="Pfam" id="PF06985">
    <property type="entry name" value="HET"/>
    <property type="match status" value="1"/>
</dbReference>
<name>A0A9P9KTA8_FUSSL</name>
<dbReference type="PANTHER" id="PTHR24148:SF73">
    <property type="entry name" value="HET DOMAIN PROTEIN (AFU_ORTHOLOGUE AFUA_8G01020)"/>
    <property type="match status" value="1"/>
</dbReference>
<evidence type="ECO:0000313" key="3">
    <source>
        <dbReference type="Proteomes" id="UP000736672"/>
    </source>
</evidence>
<dbReference type="OrthoDB" id="2157530at2759"/>
<dbReference type="InterPro" id="IPR052895">
    <property type="entry name" value="HetReg/Transcr_Mod"/>
</dbReference>